<dbReference type="GO" id="GO:0004494">
    <property type="term" value="F:methylmalonyl-CoA mutase activity"/>
    <property type="evidence" value="ECO:0007669"/>
    <property type="project" value="UniProtKB-EC"/>
</dbReference>
<feature type="region of interest" description="Disordered" evidence="3">
    <location>
        <begin position="1"/>
        <end position="21"/>
    </location>
</feature>
<dbReference type="SUPFAM" id="SSF51703">
    <property type="entry name" value="Cobalamin (vitamin B12)-dependent enzymes"/>
    <property type="match status" value="1"/>
</dbReference>
<keyword evidence="2" id="KW-0413">Isomerase</keyword>
<dbReference type="Gene3D" id="3.20.20.240">
    <property type="entry name" value="Methylmalonyl-CoA mutase"/>
    <property type="match status" value="1"/>
</dbReference>
<evidence type="ECO:0000313" key="5">
    <source>
        <dbReference type="EMBL" id="MBF9067441.1"/>
    </source>
</evidence>
<dbReference type="NCBIfam" id="TIGR00641">
    <property type="entry name" value="acid_CoA_mut_N"/>
    <property type="match status" value="1"/>
</dbReference>
<comment type="caution">
    <text evidence="5">The sequence shown here is derived from an EMBL/GenBank/DDBJ whole genome shotgun (WGS) entry which is preliminary data.</text>
</comment>
<evidence type="ECO:0000256" key="3">
    <source>
        <dbReference type="SAM" id="MobiDB-lite"/>
    </source>
</evidence>
<dbReference type="EMBL" id="JADPRT010000002">
    <property type="protein sequence ID" value="MBF9067441.1"/>
    <property type="molecule type" value="Genomic_DNA"/>
</dbReference>
<dbReference type="PANTHER" id="PTHR48101:SF1">
    <property type="entry name" value="METHYLMALONYL-COA MUTASE, LARGE SUBUNIT"/>
    <property type="match status" value="1"/>
</dbReference>
<dbReference type="Proteomes" id="UP000657385">
    <property type="component" value="Unassembled WGS sequence"/>
</dbReference>
<evidence type="ECO:0000256" key="1">
    <source>
        <dbReference type="ARBA" id="ARBA00011870"/>
    </source>
</evidence>
<feature type="compositionally biased region" description="Basic and acidic residues" evidence="3">
    <location>
        <begin position="9"/>
        <end position="21"/>
    </location>
</feature>
<dbReference type="InterPro" id="IPR006099">
    <property type="entry name" value="MeMalonylCoA_mutase_a/b_cat"/>
</dbReference>
<dbReference type="PANTHER" id="PTHR48101">
    <property type="entry name" value="METHYLMALONYL-COA MUTASE, MITOCHONDRIAL-RELATED"/>
    <property type="match status" value="1"/>
</dbReference>
<organism evidence="5 6">
    <name type="scientific">Streptacidiphilus fuscans</name>
    <dbReference type="NCBI Taxonomy" id="2789292"/>
    <lineage>
        <taxon>Bacteria</taxon>
        <taxon>Bacillati</taxon>
        <taxon>Actinomycetota</taxon>
        <taxon>Actinomycetes</taxon>
        <taxon>Kitasatosporales</taxon>
        <taxon>Streptomycetaceae</taxon>
        <taxon>Streptacidiphilus</taxon>
    </lineage>
</organism>
<evidence type="ECO:0000313" key="6">
    <source>
        <dbReference type="Proteomes" id="UP000657385"/>
    </source>
</evidence>
<dbReference type="InterPro" id="IPR006098">
    <property type="entry name" value="MMCoA_mutase_a_cat"/>
</dbReference>
<dbReference type="Pfam" id="PF01642">
    <property type="entry name" value="MM_CoA_mutase"/>
    <property type="match status" value="1"/>
</dbReference>
<gene>
    <name evidence="5" type="ORF">I2501_05235</name>
</gene>
<accession>A0A931B1Y1</accession>
<dbReference type="RefSeq" id="WP_196192624.1">
    <property type="nucleotide sequence ID" value="NZ_JADPRT010000002.1"/>
</dbReference>
<dbReference type="InterPro" id="IPR016176">
    <property type="entry name" value="Cbl-dep_enz_cat"/>
</dbReference>
<comment type="subunit">
    <text evidence="1">Heterodimer of an alpha and a beta chain.</text>
</comment>
<protein>
    <submittedName>
        <fullName evidence="5">Methylmalonyl-CoA mutase</fullName>
    </submittedName>
</protein>
<sequence length="568" mass="61523">MDAEQIAAARERWQQRYDRAQKRDADFTTLSGDVVAPAYGPPDDAGSPGYPGFERIGWPGEFPFTRGLYPTGYRGRTWTIRQFAGFGNAEQTNERYRMILDAGGGGLSVAFDMPTLMGRDSDDPRSLGEVGHCGVAIDSAADMEVLFRGLPLADVTTSMTISGPAVPVFCMYLVAAERQGVDPAVLNGTLQTDIFKEYIAQKEWLFAPEPHLRLIGDLMAYCAANIPAYKPLSVSGYHIREAGSTAAQELAFTLADGFAYVELGLSRGLDVDVFAPGLSFFFDAHLDFFEEIAKFRAARRIWARRLRDVYGATTEKAQWLRFHTQTAGVSLTAQQPYNNVVRTAVEALSAVLGGTNSLHTNALDETLALPSEQAAEIALRTQQVLMEETGVANVADPLGGSWYVEALTDRIEAQAEAIFEKIIEMGAAASGQEHPIGPMTAGILRGIENGWFTGEIAEAAFQYQVALEKGDKRVVGVNCHTGSVTPPLTILRVSHEVEREQVRALADRKASRNGAAVTAGLAAMIAAARSGENMVPPMLQAVRAEATLGEICDALRDEWGVYVEPAGF</sequence>
<dbReference type="GO" id="GO:0031419">
    <property type="term" value="F:cobalamin binding"/>
    <property type="evidence" value="ECO:0007669"/>
    <property type="project" value="UniProtKB-KW"/>
</dbReference>
<keyword evidence="6" id="KW-1185">Reference proteome</keyword>
<evidence type="ECO:0000259" key="4">
    <source>
        <dbReference type="Pfam" id="PF01642"/>
    </source>
</evidence>
<evidence type="ECO:0000256" key="2">
    <source>
        <dbReference type="ARBA" id="ARBA00023235"/>
    </source>
</evidence>
<dbReference type="AlphaFoldDB" id="A0A931B1Y1"/>
<name>A0A931B1Y1_9ACTN</name>
<proteinExistence type="predicted"/>
<reference evidence="5" key="1">
    <citation type="submission" date="2020-11" db="EMBL/GenBank/DDBJ databases">
        <title>Isolation and identification of active actinomycetes.</title>
        <authorList>
            <person name="Yu B."/>
        </authorList>
    </citation>
    <scope>NUCLEOTIDE SEQUENCE</scope>
    <source>
        <strain evidence="5">NEAU-YB345</strain>
    </source>
</reference>
<feature type="domain" description="Methylmalonyl-CoA mutase alpha/beta chain catalytic" evidence="4">
    <location>
        <begin position="33"/>
        <end position="560"/>
    </location>
</feature>